<dbReference type="EMBL" id="BKCJ010002933">
    <property type="protein sequence ID" value="GEU51882.1"/>
    <property type="molecule type" value="Genomic_DNA"/>
</dbReference>
<evidence type="ECO:0000256" key="1">
    <source>
        <dbReference type="SAM" id="SignalP"/>
    </source>
</evidence>
<proteinExistence type="predicted"/>
<feature type="chain" id="PRO_5026659147" evidence="1">
    <location>
        <begin position="18"/>
        <end position="316"/>
    </location>
</feature>
<protein>
    <submittedName>
        <fullName evidence="2">Uncharacterized protein</fullName>
    </submittedName>
</protein>
<gene>
    <name evidence="2" type="ORF">Tci_023860</name>
</gene>
<comment type="caution">
    <text evidence="2">The sequence shown here is derived from an EMBL/GenBank/DDBJ whole genome shotgun (WGS) entry which is preliminary data.</text>
</comment>
<organism evidence="2">
    <name type="scientific">Tanacetum cinerariifolium</name>
    <name type="common">Dalmatian daisy</name>
    <name type="synonym">Chrysanthemum cinerariifolium</name>
    <dbReference type="NCBI Taxonomy" id="118510"/>
    <lineage>
        <taxon>Eukaryota</taxon>
        <taxon>Viridiplantae</taxon>
        <taxon>Streptophyta</taxon>
        <taxon>Embryophyta</taxon>
        <taxon>Tracheophyta</taxon>
        <taxon>Spermatophyta</taxon>
        <taxon>Magnoliopsida</taxon>
        <taxon>eudicotyledons</taxon>
        <taxon>Gunneridae</taxon>
        <taxon>Pentapetalae</taxon>
        <taxon>asterids</taxon>
        <taxon>campanulids</taxon>
        <taxon>Asterales</taxon>
        <taxon>Asteraceae</taxon>
        <taxon>Asteroideae</taxon>
        <taxon>Anthemideae</taxon>
        <taxon>Anthemidinae</taxon>
        <taxon>Tanacetum</taxon>
    </lineage>
</organism>
<keyword evidence="1" id="KW-0732">Signal</keyword>
<sequence length="316" mass="35502">MSKWFCPSLLIIALAVGLEKGLIAVEGIWVVSALGARSYIQESDSDSAFTLIKERGHQTKRENAALYYCKFPVPQSLKNAALYYSPSSSGNSTLILSSTTGVSSAVLSTSLVVSSLMTDSSIKSLSLSQATTLQSYTTASGSWTDCRTLSIYFTAFQSCFHAFPIEQRFADQSTAKEMKLKFDIQNNRKVFTTKSFEHEAFVTSISDSKVVPSFEKLRTKVLNQESCLYRIQAAQHNPLPLATNKDSQELWDCLRGLNPLDSGQEDTFNPLTHWQITWQCLTFDGFDSLKNNLLFRQEHLPPCYPPRERVFLEYLF</sequence>
<evidence type="ECO:0000313" key="2">
    <source>
        <dbReference type="EMBL" id="GEU51882.1"/>
    </source>
</evidence>
<accession>A0A6L2KTG3</accession>
<dbReference type="AlphaFoldDB" id="A0A6L2KTG3"/>
<reference evidence="2" key="1">
    <citation type="journal article" date="2019" name="Sci. Rep.">
        <title>Draft genome of Tanacetum cinerariifolium, the natural source of mosquito coil.</title>
        <authorList>
            <person name="Yamashiro T."/>
            <person name="Shiraishi A."/>
            <person name="Satake H."/>
            <person name="Nakayama K."/>
        </authorList>
    </citation>
    <scope>NUCLEOTIDE SEQUENCE</scope>
</reference>
<feature type="signal peptide" evidence="1">
    <location>
        <begin position="1"/>
        <end position="17"/>
    </location>
</feature>
<name>A0A6L2KTG3_TANCI</name>